<comment type="caution">
    <text evidence="6">The sequence shown here is derived from an EMBL/GenBank/DDBJ whole genome shotgun (WGS) entry which is preliminary data.</text>
</comment>
<reference evidence="6 7" key="1">
    <citation type="submission" date="2017-08" db="EMBL/GenBank/DDBJ databases">
        <title>Comparative genomics of bacteria isolated from necrotic lesions of AOD affected trees.</title>
        <authorList>
            <person name="Doonan J."/>
            <person name="Denman S."/>
            <person name="Mcdonald J.E."/>
        </authorList>
    </citation>
    <scope>NUCLEOTIDE SEQUENCE [LARGE SCALE GENOMIC DNA]</scope>
    <source>
        <strain evidence="6 7">CIP 105588</strain>
    </source>
</reference>
<dbReference type="InterPro" id="IPR025157">
    <property type="entry name" value="Hemagglutinin_rpt"/>
</dbReference>
<evidence type="ECO:0000256" key="4">
    <source>
        <dbReference type="ARBA" id="ARBA00023026"/>
    </source>
</evidence>
<evidence type="ECO:0000256" key="2">
    <source>
        <dbReference type="ARBA" id="ARBA00022656"/>
    </source>
</evidence>
<feature type="domain" description="VENN motif-containing" evidence="5">
    <location>
        <begin position="737"/>
        <end position="783"/>
    </location>
</feature>
<keyword evidence="3" id="KW-1266">Target cell cytoplasm</keyword>
<evidence type="ECO:0000259" key="5">
    <source>
        <dbReference type="Pfam" id="PF04829"/>
    </source>
</evidence>
<dbReference type="RefSeq" id="WP_120349690.1">
    <property type="nucleotide sequence ID" value="NZ_NSDJ01000001.1"/>
</dbReference>
<evidence type="ECO:0000256" key="3">
    <source>
        <dbReference type="ARBA" id="ARBA00022913"/>
    </source>
</evidence>
<evidence type="ECO:0000313" key="7">
    <source>
        <dbReference type="Proteomes" id="UP000284853"/>
    </source>
</evidence>
<dbReference type="GeneID" id="302711028"/>
<keyword evidence="7" id="KW-1185">Reference proteome</keyword>
<sequence>MREDYATHDKGTQLGGDNVSMMAGHDLNVNGSSVIGDSNVSLLAGNDINVLASTEEQSAYRLDEKKKSGLFSGGGLGFTLGTTETRHRVNEDGTTQSQSASSIGSLGGDVSLMAGNNVHVSGSDVISTQDMQISGKSVQIAPGQDALHRKETFEQKTTGLNIALSGTAGAAVNSGYTAAQSASDDSSGRMAALDGIKAGLNGYQAYQGTQLDGNNSGENSFIGISASISHQESRSEQITDQRAATGSSVMAGGSATIEAREGDLNVIGSKIKADGDLSLSAADDINLLAADNTQKTTGKNSSAGGDIGISFGVSGEKAGLSIFADVNAAAGKNHGDGTTWTNSEIGAGNNLNINAGNDLNIRGAQVSGEQISAEIGRNLTVESLQDTEHYDSKQQSAAAGGSFTWGGGGGSGYISLTQDKMNADYASVTDQSGIFAGNGGFDITVGNHTQLNGGVIASGATSDKNRLDTGTLGWNDIRNKADYSVESSSASMSSSGNTASQFMGNMANGMLAGLNNDGSAASTTGSAVADGTIVIRDKEKQTQDVAELSRDTDNAHSTLAPIFDAAKEQQRIDENRAIAQIGSQVADIVRTEGKIAAQEAAKNPDNLAAAKAALEAEGKTPTGEDIARRAYDTALNDYGTGSDKQKAVQAITAAIQGLTGGDWGSAVAGAAAPYMAEYIKTHTAEGAQRIISHALAGAVVAEMQGGNAAAGAAGAGLSAAGAKYIAEALYPGKDIKNLSEEEKQGVVALATLASGIAGGVVGGEVSSGIDGAKSGQNEISNNLFGGTEWGQEQKVKAHGEDVLSCATAPNSASCQRGLAENQAYATAMATAGLIYIPGGMQVTAGIGGTANAGIQYANNGTVNPTDVLIATYVGAFTANTGLWGTMGWNAAGGATSSYLNGDDPFKGGVISGAASGLGYGIGKFAQGSLNNIFNPNWKSYEWVDMGMGISKPLTPSSIPGIAGNTGAAIATEGSGAIINEQINSLQEKK</sequence>
<proteinExistence type="predicted"/>
<dbReference type="Pfam" id="PF13332">
    <property type="entry name" value="Fil_haemagg_2"/>
    <property type="match status" value="2"/>
</dbReference>
<accession>A0ABX9PZV1</accession>
<protein>
    <recommendedName>
        <fullName evidence="5">VENN motif-containing domain-containing protein</fullName>
    </recommendedName>
</protein>
<keyword evidence="4" id="KW-0843">Virulence</keyword>
<comment type="subcellular location">
    <subcellularLocation>
        <location evidence="1">Target cell</location>
        <location evidence="1">Target cell cytoplasm</location>
    </subcellularLocation>
</comment>
<dbReference type="Proteomes" id="UP000284853">
    <property type="component" value="Unassembled WGS sequence"/>
</dbReference>
<dbReference type="EMBL" id="NSDJ01000001">
    <property type="protein sequence ID" value="RKF70460.1"/>
    <property type="molecule type" value="Genomic_DNA"/>
</dbReference>
<dbReference type="InterPro" id="IPR006914">
    <property type="entry name" value="VENN_dom"/>
</dbReference>
<gene>
    <name evidence="6" type="ORF">CKQ54_19680</name>
</gene>
<evidence type="ECO:0000313" key="6">
    <source>
        <dbReference type="EMBL" id="RKF70460.1"/>
    </source>
</evidence>
<evidence type="ECO:0000256" key="1">
    <source>
        <dbReference type="ARBA" id="ARBA00004219"/>
    </source>
</evidence>
<organism evidence="6 7">
    <name type="scientific">Rahnella variigena</name>
    <dbReference type="NCBI Taxonomy" id="574964"/>
    <lineage>
        <taxon>Bacteria</taxon>
        <taxon>Pseudomonadati</taxon>
        <taxon>Pseudomonadota</taxon>
        <taxon>Gammaproteobacteria</taxon>
        <taxon>Enterobacterales</taxon>
        <taxon>Yersiniaceae</taxon>
        <taxon>Rahnella</taxon>
    </lineage>
</organism>
<dbReference type="Pfam" id="PF04829">
    <property type="entry name" value="PT-VENN"/>
    <property type="match status" value="1"/>
</dbReference>
<name>A0ABX9PZV1_9GAMM</name>
<keyword evidence="2" id="KW-0800">Toxin</keyword>